<dbReference type="AlphaFoldDB" id="E6QCA8"/>
<reference evidence="2" key="1">
    <citation type="submission" date="2009-10" db="EMBL/GenBank/DDBJ databases">
        <title>Diversity of trophic interactions inside an arsenic-rich microbial ecosystem.</title>
        <authorList>
            <person name="Bertin P.N."/>
            <person name="Heinrich-Salmeron A."/>
            <person name="Pelletier E."/>
            <person name="Goulhen-Chollet F."/>
            <person name="Arsene-Ploetze F."/>
            <person name="Gallien S."/>
            <person name="Calteau A."/>
            <person name="Vallenet D."/>
            <person name="Casiot C."/>
            <person name="Chane-Woon-Ming B."/>
            <person name="Giloteaux L."/>
            <person name="Barakat M."/>
            <person name="Bonnefoy V."/>
            <person name="Bruneel O."/>
            <person name="Chandler M."/>
            <person name="Cleiss J."/>
            <person name="Duran R."/>
            <person name="Elbaz-Poulichet F."/>
            <person name="Fonknechten N."/>
            <person name="Lauga B."/>
            <person name="Mornico D."/>
            <person name="Ortet P."/>
            <person name="Schaeffer C."/>
            <person name="Siguier P."/>
            <person name="Alexander Thil Smith A."/>
            <person name="Van Dorsselaer A."/>
            <person name="Weissenbach J."/>
            <person name="Medigue C."/>
            <person name="Le Paslier D."/>
        </authorList>
    </citation>
    <scope>NUCLEOTIDE SEQUENCE</scope>
</reference>
<gene>
    <name evidence="2" type="ORF">CARN5_1704</name>
</gene>
<dbReference type="EMBL" id="CABP01000085">
    <property type="protein sequence ID" value="CBI04834.1"/>
    <property type="molecule type" value="Genomic_DNA"/>
</dbReference>
<protein>
    <submittedName>
        <fullName evidence="2">Uncharacterized protein</fullName>
    </submittedName>
</protein>
<evidence type="ECO:0000313" key="2">
    <source>
        <dbReference type="EMBL" id="CBI04834.1"/>
    </source>
</evidence>
<name>E6QCA8_9ZZZZ</name>
<accession>E6QCA8</accession>
<proteinExistence type="predicted"/>
<feature type="region of interest" description="Disordered" evidence="1">
    <location>
        <begin position="1"/>
        <end position="34"/>
    </location>
</feature>
<organism evidence="2">
    <name type="scientific">mine drainage metagenome</name>
    <dbReference type="NCBI Taxonomy" id="410659"/>
    <lineage>
        <taxon>unclassified sequences</taxon>
        <taxon>metagenomes</taxon>
        <taxon>ecological metagenomes</taxon>
    </lineage>
</organism>
<evidence type="ECO:0000256" key="1">
    <source>
        <dbReference type="SAM" id="MobiDB-lite"/>
    </source>
</evidence>
<sequence length="1107" mass="122807">MIGNSSEINTDSDNSSLNPTHSNPNLPSTRQSTATRRWLAASHATADLIADVAMCSSDMAEAIARSPYAPRLDSRARRGKIALIWPYKTRQAGGQMDLSAIYLHTQCQTDQDFVGAREDAVISRRIQEAALFTIKGDPNAAGKSRHTVFLTASPLDAMAAHKASHGADVYAISTPSIPRWLIHHWTHAGKNRIITIGLTESEVETIKDFAQQAGWYGMVQRIQVEMAEHESSAGTHEKAPHRAFAWNIICTDGVSGLKKHLQTLSITVYKPEPVESGTGRTEDPASNKVQRFLQTAQPTGQTRTDRDHWFDNLNAASLFLDESLEKATHLHVAGIVSQPGQGKTHAVLSQMIVNDFPEMLVTPTVNLANEAYTKITEMMPKNCDRTVRLHVPRGPDTCARYPKVMLLQDANRGPYAQACKMADLNDSIPGDCEHAENCAYLQGLRLDSRAEILIAPHAAAASDSSLLSWVPEPVMDAETGEWENGESVERLVTVDEETPTATSLTLNHKNVDDNISTLVHWLSKPTWIRSRVKGSLGKEFTEEKLQKNLDAYAVFRDALTALNTEYSKWRDPEKSRTPIQIRMSGAWRDFVDAYRKLPKELTLMDGSTLAERPVLNNGKEASIIPKQWMAALVEGLNDRMVWIHNGNLVIGKEGGLWKNFMNQGGQNLDASMGLTQKAIISHRADSAVYTIPVHQTHLAEFQVIDGQQHGKAALKGHALPSEVRQFIAAWKQMIAAGGHGEAAGLVHKDIHDLMTAIFLRDQPDPDAAIEKALKALEKKNRQPGSKDWQILLRTLGIPDDPARARTQRDITVDDAWMLGHWGKDDRGHNRWKDAKAGFCWGVPYDPIEEYQIRYAIHRVIMARYGIDWPEWDGSVTRGQVILTNGGEASITTNFPLPSVPEARAFVLDSVNAQIAQGIGRWRGVRRTAENPVDIYLFMGDFPVAAVGHDHMLPNIEYVTDLGSAMAKKATKEVSVMQTIAELSPDQHVVMEAIREAVNNAFGFDPGDRLGRRVARAITNKVMAYAREHHLSLQEAAKALVRDIQDRFLPDPRAFPETAGYYLERLKDRGRWCRMFMGTGPWADAAQAVLDMLYEGTFTPEPPVAPPG</sequence>
<comment type="caution">
    <text evidence="2">The sequence shown here is derived from an EMBL/GenBank/DDBJ whole genome shotgun (WGS) entry which is preliminary data.</text>
</comment>